<evidence type="ECO:0000313" key="2">
    <source>
        <dbReference type="EMBL" id="RSD29495.1"/>
    </source>
</evidence>
<proteinExistence type="predicted"/>
<dbReference type="EMBL" id="RSFW01000002">
    <property type="protein sequence ID" value="RSD29495.1"/>
    <property type="molecule type" value="Genomic_DNA"/>
</dbReference>
<feature type="chain" id="PRO_5039164737" evidence="1">
    <location>
        <begin position="24"/>
        <end position="161"/>
    </location>
</feature>
<reference evidence="3" key="1">
    <citation type="submission" date="2018-12" db="EMBL/GenBank/DDBJ databases">
        <title>Bacillus chawlae sp. nov., Bacillus glennii sp. nov., and Bacillus saganii sp. nov. Isolated from the Vehicle Assembly Building at Kennedy Space Center where the Viking Spacecraft were Assembled.</title>
        <authorList>
            <person name="Seuylemezian A."/>
            <person name="Vaishampayan P."/>
        </authorList>
    </citation>
    <scope>NUCLEOTIDE SEQUENCE [LARGE SCALE GENOMIC DNA]</scope>
    <source>
        <strain evidence="3">DSM 13966</strain>
    </source>
</reference>
<name>A0A3R9EAA9_9BACI</name>
<dbReference type="AlphaFoldDB" id="A0A3R9EAA9"/>
<dbReference type="OrthoDB" id="2969307at2"/>
<dbReference type="Proteomes" id="UP000279911">
    <property type="component" value="Unassembled WGS sequence"/>
</dbReference>
<organism evidence="2 3">
    <name type="scientific">Mesobacillus subterraneus</name>
    <dbReference type="NCBI Taxonomy" id="285983"/>
    <lineage>
        <taxon>Bacteria</taxon>
        <taxon>Bacillati</taxon>
        <taxon>Bacillota</taxon>
        <taxon>Bacilli</taxon>
        <taxon>Bacillales</taxon>
        <taxon>Bacillaceae</taxon>
        <taxon>Mesobacillus</taxon>
    </lineage>
</organism>
<feature type="signal peptide" evidence="1">
    <location>
        <begin position="1"/>
        <end position="23"/>
    </location>
</feature>
<dbReference type="Pfam" id="PF09580">
    <property type="entry name" value="Spore_YhcN_YlaJ"/>
    <property type="match status" value="1"/>
</dbReference>
<dbReference type="PROSITE" id="PS51257">
    <property type="entry name" value="PROKAR_LIPOPROTEIN"/>
    <property type="match status" value="1"/>
</dbReference>
<protein>
    <submittedName>
        <fullName evidence="2">Sporulation protein</fullName>
    </submittedName>
</protein>
<dbReference type="InterPro" id="IPR019076">
    <property type="entry name" value="Spore_lipoprot_YhcN/YlaJ-like"/>
</dbReference>
<comment type="caution">
    <text evidence="2">The sequence shown here is derived from an EMBL/GenBank/DDBJ whole genome shotgun (WGS) entry which is preliminary data.</text>
</comment>
<gene>
    <name evidence="2" type="ORF">EJA10_01955</name>
</gene>
<accession>A0A3R9EAA9</accession>
<sequence>MKPIQAVKALIAMVLISAGTAGCSFGKTTQESRASMIQSVNPAPGATNDFNHEKVELAEKVKKDIQAFEELYDVAVIAGKEDTLVAYKVKHMKRFGMKRIEKEINKKLEKNYPGENFIVSSDFKIFIEAVELQEKMKNPAYPEKKAEKQLQKIISLKKEMT</sequence>
<evidence type="ECO:0000256" key="1">
    <source>
        <dbReference type="SAM" id="SignalP"/>
    </source>
</evidence>
<keyword evidence="1" id="KW-0732">Signal</keyword>
<evidence type="ECO:0000313" key="3">
    <source>
        <dbReference type="Proteomes" id="UP000279911"/>
    </source>
</evidence>